<protein>
    <submittedName>
        <fullName evidence="2">NUDIX hydrolase</fullName>
    </submittedName>
</protein>
<comment type="caution">
    <text evidence="2">The sequence shown here is derived from an EMBL/GenBank/DDBJ whole genome shotgun (WGS) entry which is preliminary data.</text>
</comment>
<dbReference type="Proteomes" id="UP001165423">
    <property type="component" value="Unassembled WGS sequence"/>
</dbReference>
<gene>
    <name evidence="2" type="ORF">MQC88_00625</name>
</gene>
<keyword evidence="2" id="KW-0378">Hydrolase</keyword>
<dbReference type="SUPFAM" id="SSF55811">
    <property type="entry name" value="Nudix"/>
    <property type="match status" value="1"/>
</dbReference>
<feature type="domain" description="Nudix hydrolase" evidence="1">
    <location>
        <begin position="55"/>
        <end position="170"/>
    </location>
</feature>
<accession>A0ABT0A0G2</accession>
<evidence type="ECO:0000259" key="1">
    <source>
        <dbReference type="Pfam" id="PF00293"/>
    </source>
</evidence>
<dbReference type="Pfam" id="PF00293">
    <property type="entry name" value="NUDIX"/>
    <property type="match status" value="1"/>
</dbReference>
<evidence type="ECO:0000313" key="3">
    <source>
        <dbReference type="Proteomes" id="UP001165423"/>
    </source>
</evidence>
<evidence type="ECO:0000313" key="2">
    <source>
        <dbReference type="EMBL" id="MCJ0824474.1"/>
    </source>
</evidence>
<dbReference type="CDD" id="cd03674">
    <property type="entry name" value="NUDIX_Hydrolase"/>
    <property type="match status" value="1"/>
</dbReference>
<dbReference type="InterPro" id="IPR000086">
    <property type="entry name" value="NUDIX_hydrolase_dom"/>
</dbReference>
<keyword evidence="3" id="KW-1185">Reference proteome</keyword>
<dbReference type="GO" id="GO:0016787">
    <property type="term" value="F:hydrolase activity"/>
    <property type="evidence" value="ECO:0007669"/>
    <property type="project" value="UniProtKB-KW"/>
</dbReference>
<dbReference type="Gene3D" id="3.90.79.10">
    <property type="entry name" value="Nucleoside Triphosphate Pyrophosphohydrolase"/>
    <property type="match status" value="1"/>
</dbReference>
<organism evidence="2 3">
    <name type="scientific">Cognatiluteimonas sedimenti</name>
    <dbReference type="NCBI Taxonomy" id="2927791"/>
    <lineage>
        <taxon>Bacteria</taxon>
        <taxon>Pseudomonadati</taxon>
        <taxon>Pseudomonadota</taxon>
        <taxon>Gammaproteobacteria</taxon>
        <taxon>Lysobacterales</taxon>
        <taxon>Lysobacteraceae</taxon>
        <taxon>Cognatiluteimonas</taxon>
    </lineage>
</organism>
<proteinExistence type="predicted"/>
<dbReference type="RefSeq" id="WP_243318235.1">
    <property type="nucleotide sequence ID" value="NZ_JALGCL010000001.1"/>
</dbReference>
<name>A0ABT0A0G2_9GAMM</name>
<dbReference type="EMBL" id="JALGCL010000001">
    <property type="protein sequence ID" value="MCJ0824474.1"/>
    <property type="molecule type" value="Genomic_DNA"/>
</dbReference>
<dbReference type="InterPro" id="IPR015797">
    <property type="entry name" value="NUDIX_hydrolase-like_dom_sf"/>
</dbReference>
<reference evidence="2 3" key="1">
    <citation type="submission" date="2022-03" db="EMBL/GenBank/DDBJ databases">
        <title>Luteimonas soily sp. nov., a novel bacterium isolated from the soil.</title>
        <authorList>
            <person name="Zhang X."/>
        </authorList>
    </citation>
    <scope>NUCLEOTIDE SEQUENCE [LARGE SCALE GENOMIC DNA]</scope>
    <source>
        <strain evidence="2 3">50</strain>
    </source>
</reference>
<sequence>MDGWKGEDGAARLAEALRAYRSRWPGEGGTVDRFLELLDDPADPFVRERLAGHFTASAWLVAADGARALLTHHRKLGLWLQLGGHADGDRHLVRAALKESHEESGLAGLEIEDEIFDLDRHWIPEHKGVPAHWHYDVRYVVRAGAGEAFVVSDESHALAWRSIAELAGEASADPSVRRMAGKWLARAASN</sequence>